<dbReference type="Pfam" id="PF02515">
    <property type="entry name" value="CoA_transf_3"/>
    <property type="match status" value="1"/>
</dbReference>
<dbReference type="AlphaFoldDB" id="F2L5F6"/>
<evidence type="ECO:0000313" key="3">
    <source>
        <dbReference type="Proteomes" id="UP000008138"/>
    </source>
</evidence>
<dbReference type="PANTHER" id="PTHR48207">
    <property type="entry name" value="SUCCINATE--HYDROXYMETHYLGLUTARATE COA-TRANSFERASE"/>
    <property type="match status" value="1"/>
</dbReference>
<dbReference type="HOGENOM" id="CLU_033975_2_1_2"/>
<dbReference type="EMBL" id="CP002590">
    <property type="protein sequence ID" value="AEA12327.1"/>
    <property type="molecule type" value="Genomic_DNA"/>
</dbReference>
<keyword evidence="3" id="KW-1185">Reference proteome</keyword>
<dbReference type="SUPFAM" id="SSF89796">
    <property type="entry name" value="CoA-transferase family III (CaiB/BaiF)"/>
    <property type="match status" value="1"/>
</dbReference>
<reference evidence="2 3" key="1">
    <citation type="journal article" date="2011" name="J. Bacteriol.">
        <title>Complete genome sequence of the thermoacidophilic crenarchaeon Thermoproteus uzoniensis 768-20.</title>
        <authorList>
            <person name="Mardanov A.V."/>
            <person name="Gumerov V.M."/>
            <person name="Beletsky A.V."/>
            <person name="Prokofeva M.I."/>
            <person name="Bonch-Osmolovskaya E.A."/>
            <person name="Ravin N.V."/>
            <person name="Skryabin K.G."/>
        </authorList>
    </citation>
    <scope>NUCLEOTIDE SEQUENCE [LARGE SCALE GENOMIC DNA]</scope>
    <source>
        <strain evidence="2 3">768-20</strain>
    </source>
</reference>
<dbReference type="PANTHER" id="PTHR48207:SF3">
    <property type="entry name" value="SUCCINATE--HYDROXYMETHYLGLUTARATE COA-TRANSFERASE"/>
    <property type="match status" value="1"/>
</dbReference>
<dbReference type="Proteomes" id="UP000008138">
    <property type="component" value="Chromosome"/>
</dbReference>
<protein>
    <submittedName>
        <fullName evidence="2">Glucose dehydrogenase (GDH)</fullName>
    </submittedName>
</protein>
<accession>F2L5F6</accession>
<gene>
    <name evidence="2" type="ordered locus">TUZN_0841</name>
</gene>
<dbReference type="InterPro" id="IPR050483">
    <property type="entry name" value="CoA-transferase_III_domain"/>
</dbReference>
<dbReference type="Gene3D" id="3.40.50.10540">
    <property type="entry name" value="Crotonobetainyl-coa:carnitine coa-transferase, domain 1"/>
    <property type="match status" value="1"/>
</dbReference>
<organism evidence="2 3">
    <name type="scientific">Thermoproteus uzoniensis (strain 768-20)</name>
    <dbReference type="NCBI Taxonomy" id="999630"/>
    <lineage>
        <taxon>Archaea</taxon>
        <taxon>Thermoproteota</taxon>
        <taxon>Thermoprotei</taxon>
        <taxon>Thermoproteales</taxon>
        <taxon>Thermoproteaceae</taxon>
        <taxon>Thermoproteus</taxon>
    </lineage>
</organism>
<dbReference type="InterPro" id="IPR023606">
    <property type="entry name" value="CoA-Trfase_III_dom_1_sf"/>
</dbReference>
<dbReference type="OrthoDB" id="28444at2157"/>
<evidence type="ECO:0000256" key="1">
    <source>
        <dbReference type="ARBA" id="ARBA00022679"/>
    </source>
</evidence>
<reference key="2">
    <citation type="submission" date="2011-03" db="EMBL/GenBank/DDBJ databases">
        <title>Complete genome sequence of the thermoacidophilic crenarchaeon Thermoproteus uzoniensis 768-20.</title>
        <authorList>
            <person name="Mardanov A.V."/>
            <person name="Gumerov V.M."/>
            <person name="Beletsky A.V."/>
            <person name="Prokofeva M.I."/>
            <person name="Bonch-Osmolovskaya E.A."/>
            <person name="Ravin N.V."/>
            <person name="Skryabin K.G."/>
        </authorList>
    </citation>
    <scope>NUCLEOTIDE SEQUENCE</scope>
    <source>
        <strain>768-20</strain>
    </source>
</reference>
<name>F2L5F6_THEU7</name>
<keyword evidence="1" id="KW-0808">Transferase</keyword>
<dbReference type="RefSeq" id="WP_013679663.1">
    <property type="nucleotide sequence ID" value="NC_015315.1"/>
</dbReference>
<dbReference type="InterPro" id="IPR044855">
    <property type="entry name" value="CoA-Trfase_III_dom3_sf"/>
</dbReference>
<dbReference type="STRING" id="999630.TUZN_0841"/>
<proteinExistence type="predicted"/>
<dbReference type="GO" id="GO:0008410">
    <property type="term" value="F:CoA-transferase activity"/>
    <property type="evidence" value="ECO:0007669"/>
    <property type="project" value="TreeGrafter"/>
</dbReference>
<evidence type="ECO:0000313" key="2">
    <source>
        <dbReference type="EMBL" id="AEA12327.1"/>
    </source>
</evidence>
<dbReference type="GeneID" id="10360376"/>
<dbReference type="KEGG" id="tuz:TUZN_0841"/>
<sequence>MADLPLEGVRVVDLTSAMAGPFATMLLADLGAEVIKVEPPEGDQSRDWGPPFYGEKYSAYFASVNRGKKSVVVNLKSEDGRRVVYRLVERADVFLESFRPGTAARLGVDYQTLRKLNPRLIYCSISGFGQYGRYRDQPGYDLIALAMSGLMDLTGEPDGPPVKFAVPIADIVTGMYCAVAVLAALRARERTGEGAYIDMALLDSALGISTHQSASYLASGRVPRRLGSAHSSIAPYQAFKAGDGRYFIVAVGTEKLWRDFCKAIGREDLVDDPRFETNDKRAVNREALAAELEKVFSQRPASHWVEVLRSAGIPAAPIYNIAEALNDENTRERGMLLEYATALGAVRVVGSPIKIDGKPLAASAPPPLLGQHTVEVLRELGYSDEEIERLIKEGAVGTWR</sequence>
<dbReference type="Gene3D" id="3.30.1540.10">
    <property type="entry name" value="formyl-coa transferase, domain 3"/>
    <property type="match status" value="1"/>
</dbReference>
<dbReference type="eggNOG" id="arCOG02304">
    <property type="taxonomic scope" value="Archaea"/>
</dbReference>
<dbReference type="InterPro" id="IPR003673">
    <property type="entry name" value="CoA-Trfase_fam_III"/>
</dbReference>